<keyword evidence="5 8" id="KW-0732">Signal</keyword>
<dbReference type="STRING" id="1392247.A0A3N4KWT3"/>
<evidence type="ECO:0000256" key="6">
    <source>
        <dbReference type="ARBA" id="ARBA00022801"/>
    </source>
</evidence>
<evidence type="ECO:0000313" key="11">
    <source>
        <dbReference type="Proteomes" id="UP000277580"/>
    </source>
</evidence>
<dbReference type="AlphaFoldDB" id="A0A3N4KWT3"/>
<keyword evidence="6 10" id="KW-0378">Hydrolase</keyword>
<organism evidence="10 11">
    <name type="scientific">Morchella conica CCBAS932</name>
    <dbReference type="NCBI Taxonomy" id="1392247"/>
    <lineage>
        <taxon>Eukaryota</taxon>
        <taxon>Fungi</taxon>
        <taxon>Dikarya</taxon>
        <taxon>Ascomycota</taxon>
        <taxon>Pezizomycotina</taxon>
        <taxon>Pezizomycetes</taxon>
        <taxon>Pezizales</taxon>
        <taxon>Morchellaceae</taxon>
        <taxon>Morchella</taxon>
    </lineage>
</organism>
<evidence type="ECO:0000256" key="8">
    <source>
        <dbReference type="SAM" id="SignalP"/>
    </source>
</evidence>
<keyword evidence="7" id="KW-0325">Glycoprotein</keyword>
<dbReference type="Gene3D" id="3.20.20.80">
    <property type="entry name" value="Glycosidases"/>
    <property type="match status" value="1"/>
</dbReference>
<evidence type="ECO:0000256" key="5">
    <source>
        <dbReference type="ARBA" id="ARBA00022729"/>
    </source>
</evidence>
<comment type="catalytic activity">
    <reaction evidence="1">
        <text>Hydrolysis of terminal non-reducing alpha-L-arabinofuranoside residues in alpha-L-arabinosides.</text>
        <dbReference type="EC" id="3.2.1.55"/>
    </reaction>
</comment>
<feature type="chain" id="PRO_5018243303" description="non-reducing end alpha-L-arabinofuranosidase" evidence="8">
    <location>
        <begin position="20"/>
        <end position="691"/>
    </location>
</feature>
<comment type="pathway">
    <text evidence="2">Glycan metabolism; L-arabinan degradation.</text>
</comment>
<reference evidence="10 11" key="1">
    <citation type="journal article" date="2018" name="Nat. Ecol. Evol.">
        <title>Pezizomycetes genomes reveal the molecular basis of ectomycorrhizal truffle lifestyle.</title>
        <authorList>
            <person name="Murat C."/>
            <person name="Payen T."/>
            <person name="Noel B."/>
            <person name="Kuo A."/>
            <person name="Morin E."/>
            <person name="Chen J."/>
            <person name="Kohler A."/>
            <person name="Krizsan K."/>
            <person name="Balestrini R."/>
            <person name="Da Silva C."/>
            <person name="Montanini B."/>
            <person name="Hainaut M."/>
            <person name="Levati E."/>
            <person name="Barry K.W."/>
            <person name="Belfiori B."/>
            <person name="Cichocki N."/>
            <person name="Clum A."/>
            <person name="Dockter R.B."/>
            <person name="Fauchery L."/>
            <person name="Guy J."/>
            <person name="Iotti M."/>
            <person name="Le Tacon F."/>
            <person name="Lindquist E.A."/>
            <person name="Lipzen A."/>
            <person name="Malagnac F."/>
            <person name="Mello A."/>
            <person name="Molinier V."/>
            <person name="Miyauchi S."/>
            <person name="Poulain J."/>
            <person name="Riccioni C."/>
            <person name="Rubini A."/>
            <person name="Sitrit Y."/>
            <person name="Splivallo R."/>
            <person name="Traeger S."/>
            <person name="Wang M."/>
            <person name="Zifcakova L."/>
            <person name="Wipf D."/>
            <person name="Zambonelli A."/>
            <person name="Paolocci F."/>
            <person name="Nowrousian M."/>
            <person name="Ottonello S."/>
            <person name="Baldrian P."/>
            <person name="Spatafora J.W."/>
            <person name="Henrissat B."/>
            <person name="Nagy L.G."/>
            <person name="Aury J.M."/>
            <person name="Wincker P."/>
            <person name="Grigoriev I.V."/>
            <person name="Bonfante P."/>
            <person name="Martin F.M."/>
        </authorList>
    </citation>
    <scope>NUCLEOTIDE SEQUENCE [LARGE SCALE GENOMIC DNA]</scope>
    <source>
        <strain evidence="10 11">CCBAS932</strain>
    </source>
</reference>
<dbReference type="UniPathway" id="UPA00667"/>
<dbReference type="GO" id="GO:0046556">
    <property type="term" value="F:alpha-L-arabinofuranosidase activity"/>
    <property type="evidence" value="ECO:0007669"/>
    <property type="project" value="UniProtKB-EC"/>
</dbReference>
<sequence>MYLHQLAALLALIAAPALGQTVTPVHLKINTEDTAARNKTAPNLYGLFFEDINHSGDGGIYAELIRNRAFQGSGVKLLNSGSTPYPYGTQEADIPYGPNLDAWRAIGDVRLSIDLLNPLSDALPAVLRVDVGSSATGEVGFMNEGYWGMDVRPQKYAASFYVKPWEQYYSGALSAFKLSLRSNLTDDVWTTTEIPITGKLDTFDYTKLEATLAPEVAAPSINNSFAITMDAAEVKGQTFYFSLVSLFPPTFKDRPNGIRKDLAEALKGLDPKFLRFPGGNNLEGFSIQTRWKWNETIGDLRYRKGRVGQWEYFNTNGLGLLEYFDFCEDMEMQPLLTVYAGYTLAPNGRNPASTVPREHIQPFIDEVLDELEYILGDARTPMGALRASHGRAEPYKLELVEIGNEDQFSGGSYNWRFPMYYEQLKAKYPDITFIATAGPDITPKMEIPAGEMWDPHYYQTPQFYKNNFGLYDNFGVSSYQNVTIFVGEYSVLSVDSSSGSVQWSGPGRIVYPTLDAAIGEAIFGIGMERNPNTVKLSSYAPLFQNYNSYQWTPDLISFSADPNQTTLSASYYQQKLFSHHRGTETLPITPLSGTFNPLWWAAQHDGGRDVIYVKLVNAANSAVPLTLEFDRAITGVNGTILTHDVRNGFNYITNQTAISPRALELDEVEAGASEWAWEVPKASIVVLEFSS</sequence>
<dbReference type="SUPFAM" id="SSF51445">
    <property type="entry name" value="(Trans)glycosidases"/>
    <property type="match status" value="1"/>
</dbReference>
<feature type="signal peptide" evidence="8">
    <location>
        <begin position="1"/>
        <end position="19"/>
    </location>
</feature>
<evidence type="ECO:0000259" key="9">
    <source>
        <dbReference type="SMART" id="SM00813"/>
    </source>
</evidence>
<dbReference type="Proteomes" id="UP000277580">
    <property type="component" value="Unassembled WGS sequence"/>
</dbReference>
<evidence type="ECO:0000256" key="1">
    <source>
        <dbReference type="ARBA" id="ARBA00001462"/>
    </source>
</evidence>
<accession>A0A3N4KWT3</accession>
<feature type="domain" description="Alpha-L-arabinofuranosidase C-terminal" evidence="9">
    <location>
        <begin position="487"/>
        <end position="683"/>
    </location>
</feature>
<comment type="similarity">
    <text evidence="3">Belongs to the glycosyl hydrolase 51 family.</text>
</comment>
<dbReference type="OrthoDB" id="406864at2759"/>
<dbReference type="PANTHER" id="PTHR31776">
    <property type="entry name" value="ALPHA-L-ARABINOFURANOSIDASE 1"/>
    <property type="match status" value="1"/>
</dbReference>
<dbReference type="InterPro" id="IPR051563">
    <property type="entry name" value="Glycosyl_Hydrolase_51"/>
</dbReference>
<gene>
    <name evidence="10" type="ORF">P167DRAFT_526000</name>
</gene>
<evidence type="ECO:0000256" key="2">
    <source>
        <dbReference type="ARBA" id="ARBA00004834"/>
    </source>
</evidence>
<dbReference type="InterPro" id="IPR055235">
    <property type="entry name" value="ASD1_cat"/>
</dbReference>
<evidence type="ECO:0000313" key="10">
    <source>
        <dbReference type="EMBL" id="RPB10255.1"/>
    </source>
</evidence>
<dbReference type="InterPro" id="IPR017853">
    <property type="entry name" value="GH"/>
</dbReference>
<name>A0A3N4KWT3_9PEZI</name>
<keyword evidence="11" id="KW-1185">Reference proteome</keyword>
<dbReference type="EC" id="3.2.1.55" evidence="4"/>
<evidence type="ECO:0000256" key="3">
    <source>
        <dbReference type="ARBA" id="ARBA00007186"/>
    </source>
</evidence>
<dbReference type="GO" id="GO:0031222">
    <property type="term" value="P:arabinan catabolic process"/>
    <property type="evidence" value="ECO:0007669"/>
    <property type="project" value="UniProtKB-UniPathway"/>
</dbReference>
<evidence type="ECO:0000256" key="7">
    <source>
        <dbReference type="ARBA" id="ARBA00023180"/>
    </source>
</evidence>
<dbReference type="SMART" id="SM00813">
    <property type="entry name" value="Alpha-L-AF_C"/>
    <property type="match status" value="1"/>
</dbReference>
<protein>
    <recommendedName>
        <fullName evidence="4">non-reducing end alpha-L-arabinofuranosidase</fullName>
        <ecNumber evidence="4">3.2.1.55</ecNumber>
    </recommendedName>
</protein>
<dbReference type="Pfam" id="PF22848">
    <property type="entry name" value="ASD1_dom"/>
    <property type="match status" value="1"/>
</dbReference>
<dbReference type="InParanoid" id="A0A3N4KWT3"/>
<evidence type="ECO:0000256" key="4">
    <source>
        <dbReference type="ARBA" id="ARBA00012670"/>
    </source>
</evidence>
<dbReference type="GO" id="GO:0046373">
    <property type="term" value="P:L-arabinose metabolic process"/>
    <property type="evidence" value="ECO:0007669"/>
    <property type="project" value="InterPro"/>
</dbReference>
<dbReference type="InterPro" id="IPR010720">
    <property type="entry name" value="Alpha-L-AF_C"/>
</dbReference>
<proteinExistence type="inferred from homology"/>
<dbReference type="PANTHER" id="PTHR31776:SF0">
    <property type="entry name" value="ALPHA-L-ARABINOFURANOSIDASE 1"/>
    <property type="match status" value="1"/>
</dbReference>
<dbReference type="EMBL" id="ML119144">
    <property type="protein sequence ID" value="RPB10255.1"/>
    <property type="molecule type" value="Genomic_DNA"/>
</dbReference>
<dbReference type="Pfam" id="PF06964">
    <property type="entry name" value="Alpha-L-AF_C"/>
    <property type="match status" value="1"/>
</dbReference>